<evidence type="ECO:0000256" key="3">
    <source>
        <dbReference type="PROSITE-ProRule" id="PRU00221"/>
    </source>
</evidence>
<organism evidence="5 6">
    <name type="scientific">Paxillus involutus ATCC 200175</name>
    <dbReference type="NCBI Taxonomy" id="664439"/>
    <lineage>
        <taxon>Eukaryota</taxon>
        <taxon>Fungi</taxon>
        <taxon>Dikarya</taxon>
        <taxon>Basidiomycota</taxon>
        <taxon>Agaricomycotina</taxon>
        <taxon>Agaricomycetes</taxon>
        <taxon>Agaricomycetidae</taxon>
        <taxon>Boletales</taxon>
        <taxon>Paxilineae</taxon>
        <taxon>Paxillaceae</taxon>
        <taxon>Paxillus</taxon>
    </lineage>
</organism>
<feature type="repeat" description="WD" evidence="3">
    <location>
        <begin position="242"/>
        <end position="283"/>
    </location>
</feature>
<keyword evidence="1 3" id="KW-0853">WD repeat</keyword>
<evidence type="ECO:0000256" key="2">
    <source>
        <dbReference type="ARBA" id="ARBA00022737"/>
    </source>
</evidence>
<feature type="repeat" description="WD" evidence="3">
    <location>
        <begin position="197"/>
        <end position="240"/>
    </location>
</feature>
<accession>A0A0C9SYP1</accession>
<reference evidence="6" key="2">
    <citation type="submission" date="2015-01" db="EMBL/GenBank/DDBJ databases">
        <title>Evolutionary Origins and Diversification of the Mycorrhizal Mutualists.</title>
        <authorList>
            <consortium name="DOE Joint Genome Institute"/>
            <consortium name="Mycorrhizal Genomics Consortium"/>
            <person name="Kohler A."/>
            <person name="Kuo A."/>
            <person name="Nagy L.G."/>
            <person name="Floudas D."/>
            <person name="Copeland A."/>
            <person name="Barry K.W."/>
            <person name="Cichocki N."/>
            <person name="Veneault-Fourrey C."/>
            <person name="LaButti K."/>
            <person name="Lindquist E.A."/>
            <person name="Lipzen A."/>
            <person name="Lundell T."/>
            <person name="Morin E."/>
            <person name="Murat C."/>
            <person name="Riley R."/>
            <person name="Ohm R."/>
            <person name="Sun H."/>
            <person name="Tunlid A."/>
            <person name="Henrissat B."/>
            <person name="Grigoriev I.V."/>
            <person name="Hibbett D.S."/>
            <person name="Martin F."/>
        </authorList>
    </citation>
    <scope>NUCLEOTIDE SEQUENCE [LARGE SCALE GENOMIC DNA]</scope>
    <source>
        <strain evidence="6">ATCC 200175</strain>
    </source>
</reference>
<dbReference type="Pfam" id="PF00400">
    <property type="entry name" value="WD40"/>
    <property type="match status" value="4"/>
</dbReference>
<sequence>MSGCSGGGGSGGGQSGGGMSVGSVPSLRPAHDSTPWRPLSPSRYQVRPPIPPQVPKESRNKVKTFNPHVAKTFAGHEDWVWSVLFLPDSGQLLSASLDGSIRQAVYAVVMIVGEPLQGHSDSVRSIDVSAILPVDDTVKLWDLGSGVVVEGSIKCDSGVSFVKFSRDGSKLATGSGDGFVRVLKWNSDTREEVGKPIKAHDGSIRSMLWTGKGVDEVLILGTDDGMIRRWNAGKGEAAGEPLHAHSEPIYGLALSNDDKIIASASLDYTVKLWNATTWEHLATFTHNGQMFGVTFSPDYKHLASACADHLVYLWDVLRFDYLQGEKSLPAVVHPRQGIQETARIQGGLTDFPDIPTTSRPPPSERDGVIQLTEQDVAVNRDPQPGKLQRAK</sequence>
<dbReference type="PROSITE" id="PS50294">
    <property type="entry name" value="WD_REPEATS_REGION"/>
    <property type="match status" value="2"/>
</dbReference>
<evidence type="ECO:0000256" key="4">
    <source>
        <dbReference type="SAM" id="MobiDB-lite"/>
    </source>
</evidence>
<evidence type="ECO:0000256" key="1">
    <source>
        <dbReference type="ARBA" id="ARBA00022574"/>
    </source>
</evidence>
<gene>
    <name evidence="5" type="ORF">PAXINDRAFT_102636</name>
</gene>
<dbReference type="PROSITE" id="PS00678">
    <property type="entry name" value="WD_REPEATS_1"/>
    <property type="match status" value="2"/>
</dbReference>
<evidence type="ECO:0000313" key="5">
    <source>
        <dbReference type="EMBL" id="KIJ08270.1"/>
    </source>
</evidence>
<feature type="region of interest" description="Disordered" evidence="4">
    <location>
        <begin position="345"/>
        <end position="391"/>
    </location>
</feature>
<dbReference type="Gene3D" id="2.130.10.10">
    <property type="entry name" value="YVTN repeat-like/Quinoprotein amine dehydrogenase"/>
    <property type="match status" value="2"/>
</dbReference>
<dbReference type="SUPFAM" id="SSF50978">
    <property type="entry name" value="WD40 repeat-like"/>
    <property type="match status" value="1"/>
</dbReference>
<dbReference type="InterPro" id="IPR019775">
    <property type="entry name" value="WD40_repeat_CS"/>
</dbReference>
<feature type="repeat" description="WD" evidence="3">
    <location>
        <begin position="283"/>
        <end position="316"/>
    </location>
</feature>
<dbReference type="CDD" id="cd00200">
    <property type="entry name" value="WD40"/>
    <property type="match status" value="1"/>
</dbReference>
<keyword evidence="6" id="KW-1185">Reference proteome</keyword>
<dbReference type="SMART" id="SM00320">
    <property type="entry name" value="WD40"/>
    <property type="match status" value="5"/>
</dbReference>
<dbReference type="Proteomes" id="UP000053647">
    <property type="component" value="Unassembled WGS sequence"/>
</dbReference>
<dbReference type="PANTHER" id="PTHR22847">
    <property type="entry name" value="WD40 REPEAT PROTEIN"/>
    <property type="match status" value="1"/>
</dbReference>
<dbReference type="InterPro" id="IPR015943">
    <property type="entry name" value="WD40/YVTN_repeat-like_dom_sf"/>
</dbReference>
<dbReference type="GO" id="GO:1990234">
    <property type="term" value="C:transferase complex"/>
    <property type="evidence" value="ECO:0007669"/>
    <property type="project" value="UniProtKB-ARBA"/>
</dbReference>
<name>A0A0C9SYP1_PAXIN</name>
<dbReference type="PROSITE" id="PS50082">
    <property type="entry name" value="WD_REPEATS_2"/>
    <property type="match status" value="4"/>
</dbReference>
<keyword evidence="2" id="KW-0677">Repeat</keyword>
<dbReference type="PANTHER" id="PTHR22847:SF637">
    <property type="entry name" value="WD REPEAT DOMAIN 5B"/>
    <property type="match status" value="1"/>
</dbReference>
<feature type="region of interest" description="Disordered" evidence="4">
    <location>
        <begin position="1"/>
        <end position="60"/>
    </location>
</feature>
<protein>
    <submittedName>
        <fullName evidence="5">Unplaced genomic scaffold PAXINscaffold_338, whole genome shotgun sequence</fullName>
    </submittedName>
</protein>
<evidence type="ECO:0000313" key="6">
    <source>
        <dbReference type="Proteomes" id="UP000053647"/>
    </source>
</evidence>
<proteinExistence type="predicted"/>
<dbReference type="InterPro" id="IPR001680">
    <property type="entry name" value="WD40_rpt"/>
</dbReference>
<dbReference type="OrthoDB" id="674604at2759"/>
<feature type="repeat" description="WD" evidence="3">
    <location>
        <begin position="73"/>
        <end position="102"/>
    </location>
</feature>
<dbReference type="HOGENOM" id="CLU_000288_57_33_1"/>
<dbReference type="InterPro" id="IPR036322">
    <property type="entry name" value="WD40_repeat_dom_sf"/>
</dbReference>
<dbReference type="AlphaFoldDB" id="A0A0C9SYP1"/>
<reference evidence="5 6" key="1">
    <citation type="submission" date="2014-06" db="EMBL/GenBank/DDBJ databases">
        <authorList>
            <consortium name="DOE Joint Genome Institute"/>
            <person name="Kuo A."/>
            <person name="Kohler A."/>
            <person name="Nagy L.G."/>
            <person name="Floudas D."/>
            <person name="Copeland A."/>
            <person name="Barry K.W."/>
            <person name="Cichocki N."/>
            <person name="Veneault-Fourrey C."/>
            <person name="LaButti K."/>
            <person name="Lindquist E.A."/>
            <person name="Lipzen A."/>
            <person name="Lundell T."/>
            <person name="Morin E."/>
            <person name="Murat C."/>
            <person name="Sun H."/>
            <person name="Tunlid A."/>
            <person name="Henrissat B."/>
            <person name="Grigoriev I.V."/>
            <person name="Hibbett D.S."/>
            <person name="Martin F."/>
            <person name="Nordberg H.P."/>
            <person name="Cantor M.N."/>
            <person name="Hua S.X."/>
        </authorList>
    </citation>
    <scope>NUCLEOTIDE SEQUENCE [LARGE SCALE GENOMIC DNA]</scope>
    <source>
        <strain evidence="5 6">ATCC 200175</strain>
    </source>
</reference>
<feature type="compositionally biased region" description="Gly residues" evidence="4">
    <location>
        <begin position="1"/>
        <end position="20"/>
    </location>
</feature>
<dbReference type="EMBL" id="KN819660">
    <property type="protein sequence ID" value="KIJ08270.1"/>
    <property type="molecule type" value="Genomic_DNA"/>
</dbReference>